<dbReference type="AlphaFoldDB" id="A0A1E3W4D9"/>
<keyword evidence="2" id="KW-1185">Reference proteome</keyword>
<accession>A0A1E3W4D9</accession>
<evidence type="ECO:0000313" key="2">
    <source>
        <dbReference type="Proteomes" id="UP000094472"/>
    </source>
</evidence>
<sequence length="217" mass="23600">MTEPSASVTILDPGWPGRELRLMPGDLSKWLPQGLGLGAPLVVTPYSDGPEPSYYGFDAAGSTPILNAPTQQPGSGVLYFDDGADLTKLRGALGIIGVRLADKTYAVFWDATIDTIEDRYLHQVRIVSKAALGYLFKANPEASALPDQPLALGDYIETFIAEQKDKWNDGYAFSRALSGTLGGDGDWAKESLGFGFAVENGYWGVYRLWSRPWLCTK</sequence>
<organism evidence="1 2">
    <name type="scientific">Methyloceanibacter superfactus</name>
    <dbReference type="NCBI Taxonomy" id="1774969"/>
    <lineage>
        <taxon>Bacteria</taxon>
        <taxon>Pseudomonadati</taxon>
        <taxon>Pseudomonadota</taxon>
        <taxon>Alphaproteobacteria</taxon>
        <taxon>Hyphomicrobiales</taxon>
        <taxon>Hyphomicrobiaceae</taxon>
        <taxon>Methyloceanibacter</taxon>
    </lineage>
</organism>
<protein>
    <submittedName>
        <fullName evidence="1">Uncharacterized protein</fullName>
    </submittedName>
</protein>
<dbReference type="Proteomes" id="UP000094472">
    <property type="component" value="Unassembled WGS sequence"/>
</dbReference>
<gene>
    <name evidence="1" type="ORF">AUC69_07670</name>
</gene>
<name>A0A1E3W4D9_9HYPH</name>
<comment type="caution">
    <text evidence="1">The sequence shown here is derived from an EMBL/GenBank/DDBJ whole genome shotgun (WGS) entry which is preliminary data.</text>
</comment>
<evidence type="ECO:0000313" key="1">
    <source>
        <dbReference type="EMBL" id="ODS00654.1"/>
    </source>
</evidence>
<proteinExistence type="predicted"/>
<dbReference type="STRING" id="1774969.AUC69_07670"/>
<dbReference type="OrthoDB" id="8445112at2"/>
<dbReference type="RefSeq" id="WP_069440963.1">
    <property type="nucleotide sequence ID" value="NZ_LPWF01000012.1"/>
</dbReference>
<dbReference type="EMBL" id="LPWF01000012">
    <property type="protein sequence ID" value="ODS00654.1"/>
    <property type="molecule type" value="Genomic_DNA"/>
</dbReference>
<reference evidence="1 2" key="1">
    <citation type="journal article" date="2016" name="Environ. Microbiol.">
        <title>New Methyloceanibacter diversity from North Sea sediments includes methanotroph containing solely the soluble methane monooxygenase.</title>
        <authorList>
            <person name="Vekeman B."/>
            <person name="Kerckhof F.M."/>
            <person name="Cremers G."/>
            <person name="de Vos P."/>
            <person name="Vandamme P."/>
            <person name="Boon N."/>
            <person name="Op den Camp H.J."/>
            <person name="Heylen K."/>
        </authorList>
    </citation>
    <scope>NUCLEOTIDE SEQUENCE [LARGE SCALE GENOMIC DNA]</scope>
    <source>
        <strain evidence="1 2">R-67175</strain>
    </source>
</reference>